<dbReference type="InterPro" id="IPR011333">
    <property type="entry name" value="SKP1/BTB/POZ_sf"/>
</dbReference>
<dbReference type="PROSITE" id="PS50097">
    <property type="entry name" value="BTB"/>
    <property type="match status" value="1"/>
</dbReference>
<organism evidence="4 5">
    <name type="scientific">Desmophyllum pertusum</name>
    <dbReference type="NCBI Taxonomy" id="174260"/>
    <lineage>
        <taxon>Eukaryota</taxon>
        <taxon>Metazoa</taxon>
        <taxon>Cnidaria</taxon>
        <taxon>Anthozoa</taxon>
        <taxon>Hexacorallia</taxon>
        <taxon>Scleractinia</taxon>
        <taxon>Caryophylliina</taxon>
        <taxon>Caryophylliidae</taxon>
        <taxon>Desmophyllum</taxon>
    </lineage>
</organism>
<dbReference type="SMART" id="SM00225">
    <property type="entry name" value="BTB"/>
    <property type="match status" value="1"/>
</dbReference>
<comment type="subcellular location">
    <subcellularLocation>
        <location evidence="1">Cytoplasm</location>
    </subcellularLocation>
</comment>
<dbReference type="InterPro" id="IPR000210">
    <property type="entry name" value="BTB/POZ_dom"/>
</dbReference>
<dbReference type="AlphaFoldDB" id="A0A9W9Z4X8"/>
<keyword evidence="2" id="KW-0963">Cytoplasm</keyword>
<dbReference type="InterPro" id="IPR012983">
    <property type="entry name" value="PHR"/>
</dbReference>
<dbReference type="Proteomes" id="UP001163046">
    <property type="component" value="Unassembled WGS sequence"/>
</dbReference>
<dbReference type="InterPro" id="IPR011705">
    <property type="entry name" value="BACK"/>
</dbReference>
<evidence type="ECO:0000256" key="1">
    <source>
        <dbReference type="ARBA" id="ARBA00004496"/>
    </source>
</evidence>
<dbReference type="Pfam" id="PF07707">
    <property type="entry name" value="BACK"/>
    <property type="match status" value="1"/>
</dbReference>
<accession>A0A9W9Z4X8</accession>
<name>A0A9W9Z4X8_9CNID</name>
<dbReference type="SUPFAM" id="SSF54695">
    <property type="entry name" value="POZ domain"/>
    <property type="match status" value="1"/>
</dbReference>
<gene>
    <name evidence="4" type="ORF">OS493_001940</name>
</gene>
<comment type="caution">
    <text evidence="4">The sequence shown here is derived from an EMBL/GenBank/DDBJ whole genome shotgun (WGS) entry which is preliminary data.</text>
</comment>
<dbReference type="SMART" id="SM00875">
    <property type="entry name" value="BACK"/>
    <property type="match status" value="1"/>
</dbReference>
<protein>
    <recommendedName>
        <fullName evidence="3">BTB domain-containing protein</fullName>
    </recommendedName>
</protein>
<dbReference type="Pfam" id="PF00651">
    <property type="entry name" value="BTB"/>
    <property type="match status" value="1"/>
</dbReference>
<dbReference type="Gene3D" id="3.30.710.10">
    <property type="entry name" value="Potassium Channel Kv1.1, Chain A"/>
    <property type="match status" value="1"/>
</dbReference>
<feature type="domain" description="BTB" evidence="3">
    <location>
        <begin position="77"/>
        <end position="151"/>
    </location>
</feature>
<reference evidence="4" key="1">
    <citation type="submission" date="2023-01" db="EMBL/GenBank/DDBJ databases">
        <title>Genome assembly of the deep-sea coral Lophelia pertusa.</title>
        <authorList>
            <person name="Herrera S."/>
            <person name="Cordes E."/>
        </authorList>
    </citation>
    <scope>NUCLEOTIDE SEQUENCE</scope>
    <source>
        <strain evidence="4">USNM1676648</strain>
        <tissue evidence="4">Polyp</tissue>
    </source>
</reference>
<dbReference type="GO" id="GO:0005737">
    <property type="term" value="C:cytoplasm"/>
    <property type="evidence" value="ECO:0007669"/>
    <property type="project" value="UniProtKB-SubCell"/>
</dbReference>
<dbReference type="Pfam" id="PF08005">
    <property type="entry name" value="PHR"/>
    <property type="match status" value="1"/>
</dbReference>
<sequence length="499" mass="56922">MGDIGTNLYPPNKLDFRQDSKLDFPVETRLDSRVDSFVSKLALRASLRYTGEDDQWQTNRSSLRDRNKYMFNRELFSDVRFLVGRAEKTSIPAHRYILAISSPVFSSLFYAFGALQTEQTTREQIEISECEPESFMEMLRYMYYDEVQLTTDNAPEVLFLARKYLIPSLAEVCTDFVLNNLTVENTLPVLNHCCLLGVSKGLEKQCWTIIDQHASEIAEDHLFTETDYGTLTAFLTRDTLVAKETVLFHAAVKWAGRECQRLSIPLTVENKRRVLGDAFYSIRFPLMSMKEFTEDVAQSSFLSYEEVANMYIGYNSNFTSCNIRFPTEPRAEPALETAFRCPRFESTALRPKWKVVTPHQSTVKFKVSQPIDITGVALFTAVTQSATQLFKVELCDNNGSVLTTHHADLVTRDDDSDIHDIFFPSGITLQSDVMYSITATSEDALERYGEEPIREITCEGVDFEFLEESGDEEEKGQIPELLFKPLKKGTSPNSFAEDY</sequence>
<dbReference type="OrthoDB" id="636773at2759"/>
<dbReference type="EMBL" id="MU826826">
    <property type="protein sequence ID" value="KAJ7375197.1"/>
    <property type="molecule type" value="Genomic_DNA"/>
</dbReference>
<dbReference type="InterPro" id="IPR038648">
    <property type="entry name" value="PHR_sf"/>
</dbReference>
<dbReference type="Gene3D" id="1.25.40.420">
    <property type="match status" value="1"/>
</dbReference>
<evidence type="ECO:0000313" key="4">
    <source>
        <dbReference type="EMBL" id="KAJ7375197.1"/>
    </source>
</evidence>
<keyword evidence="5" id="KW-1185">Reference proteome</keyword>
<proteinExistence type="predicted"/>
<dbReference type="Gene3D" id="2.60.120.820">
    <property type="entry name" value="PHR domain"/>
    <property type="match status" value="1"/>
</dbReference>
<dbReference type="PANTHER" id="PTHR45774:SF8">
    <property type="match status" value="1"/>
</dbReference>
<evidence type="ECO:0000259" key="3">
    <source>
        <dbReference type="PROSITE" id="PS50097"/>
    </source>
</evidence>
<dbReference type="PANTHER" id="PTHR45774">
    <property type="entry name" value="BTB/POZ DOMAIN-CONTAINING"/>
    <property type="match status" value="1"/>
</dbReference>
<evidence type="ECO:0000313" key="5">
    <source>
        <dbReference type="Proteomes" id="UP001163046"/>
    </source>
</evidence>
<evidence type="ECO:0000256" key="2">
    <source>
        <dbReference type="ARBA" id="ARBA00022490"/>
    </source>
</evidence>